<dbReference type="Gene3D" id="2.40.420.20">
    <property type="match status" value="1"/>
</dbReference>
<evidence type="ECO:0000259" key="5">
    <source>
        <dbReference type="Pfam" id="PF25917"/>
    </source>
</evidence>
<feature type="domain" description="Multidrug resistance protein MdtA-like alpha-helical hairpin" evidence="4">
    <location>
        <begin position="100"/>
        <end position="167"/>
    </location>
</feature>
<organism evidence="8 9">
    <name type="scientific">Dyadobacter pollutisoli</name>
    <dbReference type="NCBI Taxonomy" id="2910158"/>
    <lineage>
        <taxon>Bacteria</taxon>
        <taxon>Pseudomonadati</taxon>
        <taxon>Bacteroidota</taxon>
        <taxon>Cytophagia</taxon>
        <taxon>Cytophagales</taxon>
        <taxon>Spirosomataceae</taxon>
        <taxon>Dyadobacter</taxon>
    </lineage>
</organism>
<accession>A0A9E8NE00</accession>
<feature type="domain" description="Multidrug resistance protein MdtA-like C-terminal permuted SH3" evidence="7">
    <location>
        <begin position="293"/>
        <end position="353"/>
    </location>
</feature>
<dbReference type="RefSeq" id="WP_244820327.1">
    <property type="nucleotide sequence ID" value="NZ_CP112998.1"/>
</dbReference>
<comment type="subcellular location">
    <subcellularLocation>
        <location evidence="1">Cell envelope</location>
    </subcellularLocation>
</comment>
<proteinExistence type="inferred from homology"/>
<dbReference type="Gene3D" id="1.10.287.470">
    <property type="entry name" value="Helix hairpin bin"/>
    <property type="match status" value="1"/>
</dbReference>
<dbReference type="EMBL" id="CP112998">
    <property type="protein sequence ID" value="WAC14960.1"/>
    <property type="molecule type" value="Genomic_DNA"/>
</dbReference>
<feature type="domain" description="Multidrug resistance protein MdtA-like barrel-sandwich hybrid" evidence="5">
    <location>
        <begin position="60"/>
        <end position="197"/>
    </location>
</feature>
<dbReference type="GO" id="GO:0022857">
    <property type="term" value="F:transmembrane transporter activity"/>
    <property type="evidence" value="ECO:0007669"/>
    <property type="project" value="InterPro"/>
</dbReference>
<dbReference type="GO" id="GO:0030313">
    <property type="term" value="C:cell envelope"/>
    <property type="evidence" value="ECO:0007669"/>
    <property type="project" value="UniProtKB-SubCell"/>
</dbReference>
<dbReference type="Proteomes" id="UP001164653">
    <property type="component" value="Chromosome"/>
</dbReference>
<evidence type="ECO:0000256" key="1">
    <source>
        <dbReference type="ARBA" id="ARBA00004196"/>
    </source>
</evidence>
<dbReference type="GO" id="GO:0005886">
    <property type="term" value="C:plasma membrane"/>
    <property type="evidence" value="ECO:0007669"/>
    <property type="project" value="TreeGrafter"/>
</dbReference>
<dbReference type="InterPro" id="IPR058625">
    <property type="entry name" value="MdtA-like_BSH"/>
</dbReference>
<dbReference type="Gene3D" id="2.40.50.100">
    <property type="match status" value="1"/>
</dbReference>
<evidence type="ECO:0000259" key="6">
    <source>
        <dbReference type="Pfam" id="PF25944"/>
    </source>
</evidence>
<gene>
    <name evidence="8" type="ORF">ON006_13540</name>
</gene>
<evidence type="ECO:0000256" key="2">
    <source>
        <dbReference type="ARBA" id="ARBA00009477"/>
    </source>
</evidence>
<dbReference type="Pfam" id="PF25944">
    <property type="entry name" value="Beta-barrel_RND"/>
    <property type="match status" value="1"/>
</dbReference>
<dbReference type="PROSITE" id="PS51257">
    <property type="entry name" value="PROKAR_LIPOPROTEIN"/>
    <property type="match status" value="1"/>
</dbReference>
<evidence type="ECO:0000313" key="9">
    <source>
        <dbReference type="Proteomes" id="UP001164653"/>
    </source>
</evidence>
<name>A0A9E8NE00_9BACT</name>
<dbReference type="SUPFAM" id="SSF111369">
    <property type="entry name" value="HlyD-like secretion proteins"/>
    <property type="match status" value="1"/>
</dbReference>
<dbReference type="GO" id="GO:0046677">
    <property type="term" value="P:response to antibiotic"/>
    <property type="evidence" value="ECO:0007669"/>
    <property type="project" value="TreeGrafter"/>
</dbReference>
<feature type="domain" description="Multidrug resistance protein MdtA-like beta-barrel" evidence="6">
    <location>
        <begin position="206"/>
        <end position="288"/>
    </location>
</feature>
<dbReference type="InterPro" id="IPR006143">
    <property type="entry name" value="RND_pump_MFP"/>
</dbReference>
<dbReference type="NCBIfam" id="TIGR01730">
    <property type="entry name" value="RND_mfp"/>
    <property type="match status" value="1"/>
</dbReference>
<protein>
    <submittedName>
        <fullName evidence="8">Efflux RND transporter periplasmic adaptor subunit</fullName>
    </submittedName>
</protein>
<dbReference type="Pfam" id="PF25967">
    <property type="entry name" value="RND-MFP_C"/>
    <property type="match status" value="1"/>
</dbReference>
<dbReference type="InterPro" id="IPR058627">
    <property type="entry name" value="MdtA-like_C"/>
</dbReference>
<dbReference type="InterPro" id="IPR058626">
    <property type="entry name" value="MdtA-like_b-barrel"/>
</dbReference>
<dbReference type="Gene3D" id="2.40.30.170">
    <property type="match status" value="1"/>
</dbReference>
<comment type="similarity">
    <text evidence="2">Belongs to the membrane fusion protein (MFP) (TC 8.A.1) family.</text>
</comment>
<reference evidence="8" key="1">
    <citation type="submission" date="2022-11" db="EMBL/GenBank/DDBJ databases">
        <title>Dyadobacter pollutisoli sp. nov., isolated from plastic dumped soil.</title>
        <authorList>
            <person name="Kim J.M."/>
            <person name="Kim K.R."/>
            <person name="Lee J.K."/>
            <person name="Hao L."/>
            <person name="Jeon C.O."/>
        </authorList>
    </citation>
    <scope>NUCLEOTIDE SEQUENCE</scope>
    <source>
        <strain evidence="8">U1</strain>
    </source>
</reference>
<keyword evidence="3" id="KW-0175">Coiled coil</keyword>
<evidence type="ECO:0000259" key="7">
    <source>
        <dbReference type="Pfam" id="PF25967"/>
    </source>
</evidence>
<dbReference type="Pfam" id="PF25876">
    <property type="entry name" value="HH_MFP_RND"/>
    <property type="match status" value="1"/>
</dbReference>
<evidence type="ECO:0000259" key="4">
    <source>
        <dbReference type="Pfam" id="PF25876"/>
    </source>
</evidence>
<dbReference type="Pfam" id="PF25917">
    <property type="entry name" value="BSH_RND"/>
    <property type="match status" value="1"/>
</dbReference>
<evidence type="ECO:0000313" key="8">
    <source>
        <dbReference type="EMBL" id="WAC14960.1"/>
    </source>
</evidence>
<feature type="coiled-coil region" evidence="3">
    <location>
        <begin position="94"/>
        <end position="166"/>
    </location>
</feature>
<dbReference type="AlphaFoldDB" id="A0A9E8NE00"/>
<keyword evidence="9" id="KW-1185">Reference proteome</keyword>
<dbReference type="PANTHER" id="PTHR30158:SF23">
    <property type="entry name" value="MULTIDRUG RESISTANCE PROTEIN MEXA"/>
    <property type="match status" value="1"/>
</dbReference>
<sequence length="383" mass="42286">MRNLIWAALSALSIITFGCTSKGERISETKDNLLAIPVLKLNPTNTDMHREYVANIQAVRNVEIYARVRGYLEKVYVDEGKEVKKGQVLFSVNNEEYEAQLAKAKANLQNAIADAKGAELELKRVKLLVEKNVISKTEVEVAEAKVAAADAKIEEARSEKAKAAIQLGRTVIKAPFDGLIDRIPHRMGSLISDGTLLTTISDTKSVYAYFNVSENEYLEYINTRGKDHDEKAIVELQLADGSFFKQKGIIETMEGAFDESTGSIAFRAKFANPQKLLKHGSTGTIRLTNTIENVILIPQKAAFEIQDKNFVYILGKNNKIKTRSFIPQSRIAGYYVVSSGLEPGETIICEGLQGLKDGATIQPKPVDLGHLKLPDANSKLTVR</sequence>
<evidence type="ECO:0000256" key="3">
    <source>
        <dbReference type="SAM" id="Coils"/>
    </source>
</evidence>
<dbReference type="KEGG" id="dpf:ON006_13540"/>
<dbReference type="InterPro" id="IPR058624">
    <property type="entry name" value="MdtA-like_HH"/>
</dbReference>
<dbReference type="PANTHER" id="PTHR30158">
    <property type="entry name" value="ACRA/E-RELATED COMPONENT OF DRUG EFFLUX TRANSPORTER"/>
    <property type="match status" value="1"/>
</dbReference>